<feature type="compositionally biased region" description="Basic and acidic residues" evidence="1">
    <location>
        <begin position="59"/>
        <end position="83"/>
    </location>
</feature>
<keyword evidence="4" id="KW-1185">Reference proteome</keyword>
<keyword evidence="2" id="KW-0812">Transmembrane</keyword>
<dbReference type="SUPFAM" id="SSF50353">
    <property type="entry name" value="Cytokine"/>
    <property type="match status" value="1"/>
</dbReference>
<dbReference type="GeneID" id="13842648"/>
<dbReference type="EMBL" id="JN408834">
    <property type="protein sequence ID" value="AER41556.1"/>
    <property type="molecule type" value="Genomic_DNA"/>
</dbReference>
<evidence type="ECO:0000256" key="1">
    <source>
        <dbReference type="SAM" id="MobiDB-lite"/>
    </source>
</evidence>
<feature type="compositionally biased region" description="Polar residues" evidence="1">
    <location>
        <begin position="46"/>
        <end position="56"/>
    </location>
</feature>
<dbReference type="OrthoDB" id="16289at10239"/>
<name>K4EQU7_9BBAC</name>
<proteinExistence type="predicted"/>
<keyword evidence="2" id="KW-0472">Membrane</keyword>
<dbReference type="KEGG" id="vg:13842648"/>
<feature type="compositionally biased region" description="Low complexity" evidence="1">
    <location>
        <begin position="84"/>
        <end position="97"/>
    </location>
</feature>
<dbReference type="Gene3D" id="2.80.10.50">
    <property type="match status" value="1"/>
</dbReference>
<sequence length="333" mass="37034">MQSIIPLLVLISIIVAAEGTIAVNPAPDVGISEIPKADAAFAEKSSLVTEKSTETTPKGIEKSTETTPKGIEKSTETVIEKTSTETTITESTASGVEETTEETEIIVEENDEDLGDKYDYTKKVVQIYQIIQGKNYYLDCSGQNVALYDTETPKSSLNLILYELEKIHSDEPDDQIVIRHEQSLYYFCLNHCGKYYMTPTLTRDCLFIKSPVDDEDNVEIIHLQKLFNPITVTINVEFGQINFKKDAVLYIKTLDKLLNAPLTNLLDQADAEVCTGEYDIQIINGVEEETDANFALNSAGVHLSIVIVCITVVFVITTALFIIAICIHKRKNH</sequence>
<evidence type="ECO:0000313" key="4">
    <source>
        <dbReference type="Proteomes" id="UP000201571"/>
    </source>
</evidence>
<dbReference type="InterPro" id="IPR008996">
    <property type="entry name" value="IL1/FGF"/>
</dbReference>
<evidence type="ECO:0000256" key="2">
    <source>
        <dbReference type="SAM" id="Phobius"/>
    </source>
</evidence>
<protein>
    <submittedName>
        <fullName evidence="3">Fibroblast growth factor 3</fullName>
    </submittedName>
</protein>
<organism evidence="3 4">
    <name type="scientific">Epinotia aporema granulovirus</name>
    <dbReference type="NCBI Taxonomy" id="166056"/>
    <lineage>
        <taxon>Viruses</taxon>
        <taxon>Viruses incertae sedis</taxon>
        <taxon>Naldaviricetes</taxon>
        <taxon>Lefavirales</taxon>
        <taxon>Baculoviridae</taxon>
        <taxon>Betabaculovirus</taxon>
        <taxon>Betabaculovirus epaporemae</taxon>
    </lineage>
</organism>
<dbReference type="RefSeq" id="YP_006908638.1">
    <property type="nucleotide sequence ID" value="NC_018875.1"/>
</dbReference>
<gene>
    <name evidence="3" type="primary">fgf-3</name>
</gene>
<reference evidence="3 4" key="1">
    <citation type="journal article" date="2012" name="BMC Genomics">
        <title>Genome of Epinotia aporema granulovirus (EpapGV), a polyorganotropic fast killing betabaculovirus with a novel thymidylate kinase gene.</title>
        <authorList>
            <person name="Ferrelli M.L."/>
            <person name="Salvador R."/>
            <person name="Biedma M.E."/>
            <person name="Berretta M.F."/>
            <person name="Haase S."/>
            <person name="Sciocco-Cap A."/>
            <person name="Ghiringhelli P.D."/>
            <person name="Romanowski V."/>
        </authorList>
    </citation>
    <scope>NUCLEOTIDE SEQUENCE [LARGE SCALE GENOMIC DNA]</scope>
</reference>
<accession>K4EQU7</accession>
<keyword evidence="2" id="KW-1133">Transmembrane helix</keyword>
<feature type="region of interest" description="Disordered" evidence="1">
    <location>
        <begin position="45"/>
        <end position="102"/>
    </location>
</feature>
<feature type="transmembrane region" description="Helical" evidence="2">
    <location>
        <begin position="303"/>
        <end position="327"/>
    </location>
</feature>
<evidence type="ECO:0000313" key="3">
    <source>
        <dbReference type="EMBL" id="AER41556.1"/>
    </source>
</evidence>
<dbReference type="Proteomes" id="UP000201571">
    <property type="component" value="Segment"/>
</dbReference>